<dbReference type="EMBL" id="VSSQ01000262">
    <property type="protein sequence ID" value="MPL88662.1"/>
    <property type="molecule type" value="Genomic_DNA"/>
</dbReference>
<evidence type="ECO:0000313" key="2">
    <source>
        <dbReference type="EMBL" id="MPL88662.1"/>
    </source>
</evidence>
<keyword evidence="1" id="KW-0812">Transmembrane</keyword>
<keyword evidence="1" id="KW-0472">Membrane</keyword>
<reference evidence="2" key="1">
    <citation type="submission" date="2019-08" db="EMBL/GenBank/DDBJ databases">
        <authorList>
            <person name="Kucharzyk K."/>
            <person name="Murdoch R.W."/>
            <person name="Higgins S."/>
            <person name="Loffler F."/>
        </authorList>
    </citation>
    <scope>NUCLEOTIDE SEQUENCE</scope>
</reference>
<accession>A0A644VD92</accession>
<dbReference type="AlphaFoldDB" id="A0A644VD92"/>
<name>A0A644VD92_9ZZZZ</name>
<protein>
    <recommendedName>
        <fullName evidence="3">Cell wall anchor protein</fullName>
    </recommendedName>
</protein>
<evidence type="ECO:0008006" key="3">
    <source>
        <dbReference type="Google" id="ProtNLM"/>
    </source>
</evidence>
<proteinExistence type="predicted"/>
<evidence type="ECO:0000256" key="1">
    <source>
        <dbReference type="SAM" id="Phobius"/>
    </source>
</evidence>
<comment type="caution">
    <text evidence="2">The sequence shown here is derived from an EMBL/GenBank/DDBJ whole genome shotgun (WGS) entry which is preliminary data.</text>
</comment>
<feature type="transmembrane region" description="Helical" evidence="1">
    <location>
        <begin position="160"/>
        <end position="181"/>
    </location>
</feature>
<sequence>MQMRYINKGILFIAIVLSFLQGTKLYAQQTLIDVSIDSAAILIGEQTVLHLTVTTDNGKNVIVPIPNDTLMTGVEVLNIAKADTTVIDNNRLLIKQDILVTSFDSSLYLLPPFKVIDQTDTIYSNQVALKVSTIPVNIDKPDEFNDIKDTWDPPFVLADYYLLIYGVLFACFLICLIGYILKRLRNRQSIIPFKKQEPKLPPFEMAMKELDEIKQQKLWQQGRNKEYYTLLTDTLRKYMVNRFGINAMEMTSGEILELIRLESEANSSYNSLKQILELADFVKFAKLHPLPDENELSLMNAYLFVNQTKVVEVASPEESKESTEIKE</sequence>
<keyword evidence="1" id="KW-1133">Transmembrane helix</keyword>
<organism evidence="2">
    <name type="scientific">bioreactor metagenome</name>
    <dbReference type="NCBI Taxonomy" id="1076179"/>
    <lineage>
        <taxon>unclassified sequences</taxon>
        <taxon>metagenomes</taxon>
        <taxon>ecological metagenomes</taxon>
    </lineage>
</organism>
<gene>
    <name evidence="2" type="ORF">SDC9_34688</name>
</gene>